<feature type="transmembrane region" description="Helical" evidence="1">
    <location>
        <begin position="12"/>
        <end position="34"/>
    </location>
</feature>
<evidence type="ECO:0000313" key="3">
    <source>
        <dbReference type="Proteomes" id="UP001409585"/>
    </source>
</evidence>
<keyword evidence="1" id="KW-0472">Membrane</keyword>
<evidence type="ECO:0000256" key="1">
    <source>
        <dbReference type="SAM" id="Phobius"/>
    </source>
</evidence>
<proteinExistence type="predicted"/>
<dbReference type="AlphaFoldDB" id="A0AAV3U3H8"/>
<dbReference type="RefSeq" id="WP_345422232.1">
    <property type="nucleotide sequence ID" value="NZ_AP031496.1"/>
</dbReference>
<dbReference type="EMBL" id="BAABLX010000023">
    <property type="protein sequence ID" value="GAA4944374.1"/>
    <property type="molecule type" value="Genomic_DNA"/>
</dbReference>
<feature type="transmembrane region" description="Helical" evidence="1">
    <location>
        <begin position="112"/>
        <end position="132"/>
    </location>
</feature>
<organism evidence="2 3">
    <name type="scientific">Halioxenophilus aromaticivorans</name>
    <dbReference type="NCBI Taxonomy" id="1306992"/>
    <lineage>
        <taxon>Bacteria</taxon>
        <taxon>Pseudomonadati</taxon>
        <taxon>Pseudomonadota</taxon>
        <taxon>Gammaproteobacteria</taxon>
        <taxon>Alteromonadales</taxon>
        <taxon>Alteromonadaceae</taxon>
        <taxon>Halioxenophilus</taxon>
    </lineage>
</organism>
<feature type="transmembrane region" description="Helical" evidence="1">
    <location>
        <begin position="77"/>
        <end position="100"/>
    </location>
</feature>
<protein>
    <submittedName>
        <fullName evidence="2">DUF2721 domain-containing protein</fullName>
    </submittedName>
</protein>
<evidence type="ECO:0000313" key="2">
    <source>
        <dbReference type="EMBL" id="GAA4944374.1"/>
    </source>
</evidence>
<dbReference type="Proteomes" id="UP001409585">
    <property type="component" value="Unassembled WGS sequence"/>
</dbReference>
<keyword evidence="1" id="KW-0812">Transmembrane</keyword>
<dbReference type="Pfam" id="PF11026">
    <property type="entry name" value="DUF2721"/>
    <property type="match status" value="1"/>
</dbReference>
<comment type="caution">
    <text evidence="2">The sequence shown here is derived from an EMBL/GenBank/DDBJ whole genome shotgun (WGS) entry which is preliminary data.</text>
</comment>
<reference evidence="3" key="1">
    <citation type="journal article" date="2019" name="Int. J. Syst. Evol. Microbiol.">
        <title>The Global Catalogue of Microorganisms (GCM) 10K type strain sequencing project: providing services to taxonomists for standard genome sequencing and annotation.</title>
        <authorList>
            <consortium name="The Broad Institute Genomics Platform"/>
            <consortium name="The Broad Institute Genome Sequencing Center for Infectious Disease"/>
            <person name="Wu L."/>
            <person name="Ma J."/>
        </authorList>
    </citation>
    <scope>NUCLEOTIDE SEQUENCE [LARGE SCALE GENOMIC DNA]</scope>
    <source>
        <strain evidence="3">JCM 19134</strain>
    </source>
</reference>
<keyword evidence="3" id="KW-1185">Reference proteome</keyword>
<name>A0AAV3U3H8_9ALTE</name>
<keyword evidence="1" id="KW-1133">Transmembrane helix</keyword>
<sequence length="156" mass="17719">MEPLTHLTEISRLIQIAVAPVFLLAGIAGFLNVMTGRLGRIVDRHRTLQRRILVLTDDYMLEQSNRELKVLQRRIRLINWAVGFCTLSGLLVCMLVVTLFSGSYWTVPVDKVIVLAFVLAMCSLIVALLLFLKETHLATRTLRLAAEFLEQDNNRN</sequence>
<dbReference type="InterPro" id="IPR021279">
    <property type="entry name" value="DUF2721"/>
</dbReference>
<accession>A0AAV3U3H8</accession>
<gene>
    <name evidence="2" type="ORF">GCM10025791_24130</name>
</gene>